<keyword evidence="1" id="KW-0472">Membrane</keyword>
<reference evidence="2 3" key="1">
    <citation type="journal article" date="2007" name="J. Bacteriol.">
        <title>Genome sequence of Avery's virulent serotype 2 strain D39 of Streptococcus pneumoniae and comparison with that of unencapsulated laboratory strain R6.</title>
        <authorList>
            <person name="Lanie J.A."/>
            <person name="Ng W.L."/>
            <person name="Kazmierczak K.M."/>
            <person name="Andrzejewski T.M."/>
            <person name="Davidsen T.M."/>
            <person name="Wayne K.J."/>
            <person name="Tettelin H."/>
            <person name="Glass J.I."/>
            <person name="Winkler M.E."/>
        </authorList>
    </citation>
    <scope>NUCLEOTIDE SEQUENCE [LARGE SCALE GENOMIC DNA]</scope>
    <source>
        <strain evidence="3">D39 / NCTC 7466</strain>
    </source>
</reference>
<proteinExistence type="predicted"/>
<keyword evidence="3" id="KW-1185">Reference proteome</keyword>
<keyword evidence="1" id="KW-1133">Transmembrane helix</keyword>
<keyword evidence="1" id="KW-0812">Transmembrane</keyword>
<dbReference type="PaxDb" id="373153-SPD_1299"/>
<evidence type="ECO:0000313" key="2">
    <source>
        <dbReference type="EMBL" id="ABJ53697.1"/>
    </source>
</evidence>
<organism evidence="2 3">
    <name type="scientific">Streptococcus pneumoniae serotype 2 (strain D39 / NCTC 7466)</name>
    <dbReference type="NCBI Taxonomy" id="373153"/>
    <lineage>
        <taxon>Bacteria</taxon>
        <taxon>Bacillati</taxon>
        <taxon>Bacillota</taxon>
        <taxon>Bacilli</taxon>
        <taxon>Lactobacillales</taxon>
        <taxon>Streptococcaceae</taxon>
        <taxon>Streptococcus</taxon>
    </lineage>
</organism>
<dbReference type="EMBL" id="CP000410">
    <property type="protein sequence ID" value="ABJ53697.1"/>
    <property type="molecule type" value="Genomic_DNA"/>
</dbReference>
<evidence type="ECO:0000313" key="3">
    <source>
        <dbReference type="Proteomes" id="UP000001452"/>
    </source>
</evidence>
<dbReference type="AlphaFoldDB" id="A0A0H2ZLX6"/>
<dbReference type="KEGG" id="spd:SPD_1299"/>
<name>A0A0H2ZLX6_STRP2</name>
<evidence type="ECO:0000256" key="1">
    <source>
        <dbReference type="SAM" id="Phobius"/>
    </source>
</evidence>
<sequence length="51" mass="6334">MSIFLDFFQILFVKILTLWYYNNMKMKCKGFNLDDYLILQLIFYKRKELVA</sequence>
<dbReference type="HOGENOM" id="CLU_3104475_0_0_9"/>
<dbReference type="Proteomes" id="UP000001452">
    <property type="component" value="Chromosome"/>
</dbReference>
<accession>A0A0H2ZLX6</accession>
<feature type="transmembrane region" description="Helical" evidence="1">
    <location>
        <begin position="6"/>
        <end position="22"/>
    </location>
</feature>
<protein>
    <submittedName>
        <fullName evidence="2">Uncharacterized protein</fullName>
    </submittedName>
</protein>
<gene>
    <name evidence="2" type="ordered locus">SPD_1299</name>
</gene>